<dbReference type="EMBL" id="AP019840">
    <property type="protein sequence ID" value="BBM52573.1"/>
    <property type="molecule type" value="Genomic_DNA"/>
</dbReference>
<dbReference type="Proteomes" id="UP000321378">
    <property type="component" value="Chromosome"/>
</dbReference>
<protein>
    <submittedName>
        <fullName evidence="1">Uncharacterized protein</fullName>
    </submittedName>
</protein>
<evidence type="ECO:0000313" key="2">
    <source>
        <dbReference type="Proteomes" id="UP000321378"/>
    </source>
</evidence>
<organism evidence="1 2">
    <name type="scientific">Leptotrichia trevisanii</name>
    <dbReference type="NCBI Taxonomy" id="109328"/>
    <lineage>
        <taxon>Bacteria</taxon>
        <taxon>Fusobacteriati</taxon>
        <taxon>Fusobacteriota</taxon>
        <taxon>Fusobacteriia</taxon>
        <taxon>Fusobacteriales</taxon>
        <taxon>Leptotrichiaceae</taxon>
        <taxon>Leptotrichia</taxon>
    </lineage>
</organism>
<reference evidence="1 2" key="1">
    <citation type="submission" date="2019-07" db="EMBL/GenBank/DDBJ databases">
        <title>Complete Genome Sequence of Leptotrichia trevisanii Strain JMUB3935.</title>
        <authorList>
            <person name="Watanabe S."/>
            <person name="Cui L."/>
        </authorList>
    </citation>
    <scope>NUCLEOTIDE SEQUENCE [LARGE SCALE GENOMIC DNA]</scope>
    <source>
        <strain evidence="1 2">JMUB3935</strain>
    </source>
</reference>
<accession>A0A510KRE7</accession>
<evidence type="ECO:0000313" key="1">
    <source>
        <dbReference type="EMBL" id="BBM52573.1"/>
    </source>
</evidence>
<sequence>MGEKSNKGHNFEFKVINGKTLSIKMDGVELTGIGEITLSSYKLGDKKKDAITITFIDIESFRITSS</sequence>
<dbReference type="RefSeq" id="WP_146996916.1">
    <property type="nucleotide sequence ID" value="NZ_AP019840.1"/>
</dbReference>
<dbReference type="AlphaFoldDB" id="A0A510KRE7"/>
<name>A0A510KRE7_9FUSO</name>
<proteinExistence type="predicted"/>
<gene>
    <name evidence="1" type="ORF">JMUB3935_1552</name>
</gene>